<dbReference type="EC" id="2.5.1.39" evidence="8"/>
<comment type="similarity">
    <text evidence="3 8">Belongs to the UbiA prenyltransferase family.</text>
</comment>
<sequence>MSTIVFSIVSIYDISKQVSATMALDNMKMQFWAWIELLRWDKPTGRLILILPAAWSLWLAPSGPPTPSMFSMVVLGGLAVSAAGCIANDLWDRRIDPLVERTRHRPLASNRISSMTAIISLIFALCFAFGIVLCLPIQVRHLCIILASSAIVPILLYPSAKRWLASPQAVLAFCWGFAVLIPWGISTGNLNYNLSLSGCWLSTVLWTFGFDTVYAMSDRQDDTIIGINSSALLFGKYVGLAVGICYGLAGIIIAIAAQAQKLNGGFWLFWGIAFGMMIKEAMSLNYEGYPRDFYSQHFVRQANLGGLVLLALLIGRAT</sequence>
<keyword evidence="8" id="KW-0414">Isoprene biosynthesis</keyword>
<evidence type="ECO:0000256" key="8">
    <source>
        <dbReference type="HAMAP-Rule" id="MF_03189"/>
    </source>
</evidence>
<comment type="pathway">
    <text evidence="8">Cofactor biosynthesis; ubiquinone biosynthesis.</text>
</comment>
<dbReference type="InterPro" id="IPR044878">
    <property type="entry name" value="UbiA_sf"/>
</dbReference>
<feature type="transmembrane region" description="Helical" evidence="8">
    <location>
        <begin position="298"/>
        <end position="317"/>
    </location>
</feature>
<dbReference type="InterPro" id="IPR006370">
    <property type="entry name" value="HB_polyprenyltransferase-like"/>
</dbReference>
<dbReference type="GO" id="GO:0005886">
    <property type="term" value="C:plasma membrane"/>
    <property type="evidence" value="ECO:0007669"/>
    <property type="project" value="TreeGrafter"/>
</dbReference>
<dbReference type="HAMAP" id="MF_01635">
    <property type="entry name" value="UbiA"/>
    <property type="match status" value="1"/>
</dbReference>
<organism evidence="9">
    <name type="scientific">Paulinella longichromatophora</name>
    <dbReference type="NCBI Taxonomy" id="1708747"/>
    <lineage>
        <taxon>Eukaryota</taxon>
        <taxon>Sar</taxon>
        <taxon>Rhizaria</taxon>
        <taxon>Cercozoa</taxon>
        <taxon>Imbricatea</taxon>
        <taxon>Silicofilosea</taxon>
        <taxon>Euglyphida</taxon>
        <taxon>Paulinellidae</taxon>
        <taxon>Paulinella</taxon>
    </lineage>
</organism>
<feature type="transmembrane region" description="Helical" evidence="8">
    <location>
        <begin position="139"/>
        <end position="157"/>
    </location>
</feature>
<dbReference type="UniPathway" id="UPA00232"/>
<comment type="catalytic activity">
    <reaction evidence="8">
        <text>an all-trans-polyprenyl diphosphate + 4-hydroxybenzoate = a 4-hydroxy-3-(all-trans-polyprenyl)benzoate + diphosphate</text>
        <dbReference type="Rhea" id="RHEA:44504"/>
        <dbReference type="Rhea" id="RHEA-COMP:9514"/>
        <dbReference type="Rhea" id="RHEA-COMP:9564"/>
        <dbReference type="ChEBI" id="CHEBI:17879"/>
        <dbReference type="ChEBI" id="CHEBI:33019"/>
        <dbReference type="ChEBI" id="CHEBI:58914"/>
        <dbReference type="ChEBI" id="CHEBI:78396"/>
        <dbReference type="EC" id="2.5.1.39"/>
    </reaction>
</comment>
<geneLocation type="plastid" evidence="9"/>
<feature type="transmembrane region" description="Helical" evidence="8">
    <location>
        <begin position="169"/>
        <end position="186"/>
    </location>
</feature>
<keyword evidence="9" id="KW-0934">Plastid</keyword>
<keyword evidence="4 8" id="KW-0808">Transferase</keyword>
<dbReference type="InterPro" id="IPR030470">
    <property type="entry name" value="UbiA_prenylTrfase_CS"/>
</dbReference>
<evidence type="ECO:0000256" key="2">
    <source>
        <dbReference type="ARBA" id="ARBA00004141"/>
    </source>
</evidence>
<dbReference type="PROSITE" id="PS00943">
    <property type="entry name" value="UBIA"/>
    <property type="match status" value="1"/>
</dbReference>
<feature type="transmembrane region" description="Helical" evidence="8">
    <location>
        <begin position="69"/>
        <end position="91"/>
    </location>
</feature>
<dbReference type="PANTHER" id="PTHR11048:SF28">
    <property type="entry name" value="4-HYDROXYBENZOATE POLYPRENYLTRANSFERASE, MITOCHONDRIAL"/>
    <property type="match status" value="1"/>
</dbReference>
<dbReference type="GO" id="GO:0008412">
    <property type="term" value="F:4-hydroxybenzoate polyprenyltransferase activity"/>
    <property type="evidence" value="ECO:0007669"/>
    <property type="project" value="UniProtKB-EC"/>
</dbReference>
<comment type="cofactor">
    <cofactor evidence="1 8">
        <name>Mg(2+)</name>
        <dbReference type="ChEBI" id="CHEBI:18420"/>
    </cofactor>
</comment>
<keyword evidence="5 8" id="KW-0812">Transmembrane</keyword>
<comment type="function">
    <text evidence="8">Catalyzes the prenylation of para-hydroxybenzoate (PHB) with an all-trans polyprenyl group. Mediates the second step in the final reaction sequence of coenzyme Q (CoQ) biosynthesis, which is the condensation of the polyisoprenoid side chain with PHB, generating the first membrane-bound Q intermediate.</text>
</comment>
<keyword evidence="8" id="KW-0831">Ubiquinone biosynthesis</keyword>
<feature type="transmembrane region" description="Helical" evidence="8">
    <location>
        <begin position="112"/>
        <end position="133"/>
    </location>
</feature>
<dbReference type="GO" id="GO:0005743">
    <property type="term" value="C:mitochondrial inner membrane"/>
    <property type="evidence" value="ECO:0007669"/>
    <property type="project" value="UniProtKB-SubCell"/>
</dbReference>
<keyword evidence="6 8" id="KW-1133">Transmembrane helix</keyword>
<dbReference type="PANTHER" id="PTHR11048">
    <property type="entry name" value="PRENYLTRANSFERASES"/>
    <property type="match status" value="1"/>
</dbReference>
<evidence type="ECO:0000256" key="6">
    <source>
        <dbReference type="ARBA" id="ARBA00022989"/>
    </source>
</evidence>
<evidence type="ECO:0000256" key="4">
    <source>
        <dbReference type="ARBA" id="ARBA00022679"/>
    </source>
</evidence>
<dbReference type="InterPro" id="IPR039653">
    <property type="entry name" value="Prenyltransferase"/>
</dbReference>
<keyword evidence="8" id="KW-0496">Mitochondrion</keyword>
<gene>
    <name evidence="9" type="primary">ubiA</name>
    <name evidence="9" type="ORF">PLO_785</name>
</gene>
<comment type="subcellular location">
    <subcellularLocation>
        <location evidence="2">Membrane</location>
        <topology evidence="2">Multi-pass membrane protein</topology>
    </subcellularLocation>
    <subcellularLocation>
        <location evidence="8">Mitochondrion inner membrane</location>
        <topology evidence="8">Multi-pass membrane protein</topology>
        <orientation evidence="8">Matrix side</orientation>
    </subcellularLocation>
</comment>
<dbReference type="Pfam" id="PF01040">
    <property type="entry name" value="UbiA"/>
    <property type="match status" value="1"/>
</dbReference>
<dbReference type="Gene3D" id="1.20.120.1780">
    <property type="entry name" value="UbiA prenyltransferase"/>
    <property type="match status" value="1"/>
</dbReference>
<feature type="transmembrane region" description="Helical" evidence="8">
    <location>
        <begin position="237"/>
        <end position="259"/>
    </location>
</feature>
<reference evidence="9" key="1">
    <citation type="submission" date="2017-10" db="EMBL/GenBank/DDBJ databases">
        <title>Paulinella longichromatophora chromatophore genome.</title>
        <authorList>
            <person name="Lhee D."/>
            <person name="Yoon H.S."/>
        </authorList>
    </citation>
    <scope>NUCLEOTIDE SEQUENCE</scope>
</reference>
<keyword evidence="7 8" id="KW-0472">Membrane</keyword>
<dbReference type="NCBIfam" id="NF009514">
    <property type="entry name" value="PRK12873.1"/>
    <property type="match status" value="1"/>
</dbReference>
<proteinExistence type="inferred from homology"/>
<evidence type="ECO:0000256" key="7">
    <source>
        <dbReference type="ARBA" id="ARBA00023136"/>
    </source>
</evidence>
<evidence type="ECO:0000256" key="3">
    <source>
        <dbReference type="ARBA" id="ARBA00005985"/>
    </source>
</evidence>
<dbReference type="EMBL" id="MG264610">
    <property type="protein sequence ID" value="AUG32757.1"/>
    <property type="molecule type" value="Genomic_DNA"/>
</dbReference>
<evidence type="ECO:0000256" key="1">
    <source>
        <dbReference type="ARBA" id="ARBA00001946"/>
    </source>
</evidence>
<dbReference type="GO" id="GO:0006744">
    <property type="term" value="P:ubiquinone biosynthetic process"/>
    <property type="evidence" value="ECO:0007669"/>
    <property type="project" value="UniProtKB-UniRule"/>
</dbReference>
<name>A0A2H4ZQF1_9EUKA</name>
<dbReference type="Gene3D" id="1.10.357.140">
    <property type="entry name" value="UbiA prenyltransferase"/>
    <property type="match status" value="1"/>
</dbReference>
<dbReference type="AlphaFoldDB" id="A0A2H4ZQF1"/>
<evidence type="ECO:0000313" key="9">
    <source>
        <dbReference type="EMBL" id="AUG32757.1"/>
    </source>
</evidence>
<protein>
    <recommendedName>
        <fullName evidence="8">4-hydroxybenzoate polyprenyltransferase, mitochondrial</fullName>
        <shortName evidence="8">4-HB polyprenyltransferase</shortName>
        <ecNumber evidence="8">2.5.1.39</ecNumber>
    </recommendedName>
    <alternativeName>
        <fullName evidence="8">Para-hydroxybenzoate--polyprenyltransferase</fullName>
        <shortName evidence="8">PHB:PPT</shortName>
        <shortName evidence="8">PHB:polyprenyltransferase</shortName>
    </alternativeName>
</protein>
<keyword evidence="8" id="KW-0999">Mitochondrion inner membrane</keyword>
<accession>A0A2H4ZQF1</accession>
<dbReference type="CDD" id="cd13959">
    <property type="entry name" value="PT_UbiA_COQ2"/>
    <property type="match status" value="1"/>
</dbReference>
<dbReference type="GO" id="GO:0008299">
    <property type="term" value="P:isoprenoid biosynthetic process"/>
    <property type="evidence" value="ECO:0007669"/>
    <property type="project" value="UniProtKB-UniRule"/>
</dbReference>
<dbReference type="InterPro" id="IPR000537">
    <property type="entry name" value="UbiA_prenyltransferase"/>
</dbReference>
<feature type="transmembrane region" description="Helical" evidence="8">
    <location>
        <begin position="265"/>
        <end position="286"/>
    </location>
</feature>
<evidence type="ECO:0000256" key="5">
    <source>
        <dbReference type="ARBA" id="ARBA00022692"/>
    </source>
</evidence>